<dbReference type="EMBL" id="JPSP01000009">
    <property type="protein sequence ID" value="KFF41322.1"/>
    <property type="molecule type" value="Genomic_DNA"/>
</dbReference>
<dbReference type="GO" id="GO:0000774">
    <property type="term" value="F:adenyl-nucleotide exchange factor activity"/>
    <property type="evidence" value="ECO:0007669"/>
    <property type="project" value="InterPro"/>
</dbReference>
<dbReference type="CDD" id="cd00446">
    <property type="entry name" value="GrpE"/>
    <property type="match status" value="1"/>
</dbReference>
<evidence type="ECO:0000256" key="2">
    <source>
        <dbReference type="ARBA" id="ARBA00023186"/>
    </source>
</evidence>
<evidence type="ECO:0000256" key="4">
    <source>
        <dbReference type="RuleBase" id="RU000639"/>
    </source>
</evidence>
<dbReference type="InterPro" id="IPR000740">
    <property type="entry name" value="GrpE"/>
</dbReference>
<comment type="function">
    <text evidence="3 4">Participates actively in the response to hyperosmotic and heat shock by preventing the aggregation of stress-denatured proteins, in association with DnaK and GrpE. It is the nucleotide exchange factor for DnaK and may function as a thermosensor. Unfolded proteins bind initially to DnaJ; upon interaction with the DnaJ-bound protein, DnaK hydrolyzes its bound ATP, resulting in the formation of a stable complex. GrpE releases ADP from DnaK; ATP binding to DnaK triggers the release of the substrate protein, thus completing the reaction cycle. Several rounds of ATP-dependent interactions between DnaJ, DnaK and GrpE are required for fully efficient folding.</text>
</comment>
<feature type="region of interest" description="Disordered" evidence="7">
    <location>
        <begin position="1"/>
        <end position="45"/>
    </location>
</feature>
<dbReference type="PATRIC" id="fig|1527444.3.peg.802"/>
<dbReference type="SUPFAM" id="SSF58014">
    <property type="entry name" value="Coiled-coil domain of nucleotide exchange factor GrpE"/>
    <property type="match status" value="1"/>
</dbReference>
<dbReference type="Gene3D" id="2.30.22.10">
    <property type="entry name" value="Head domain of nucleotide exchange factor GrpE"/>
    <property type="match status" value="1"/>
</dbReference>
<comment type="similarity">
    <text evidence="1 3 5">Belongs to the GrpE family.</text>
</comment>
<keyword evidence="2 3" id="KW-0143">Chaperone</keyword>
<dbReference type="SUPFAM" id="SSF51064">
    <property type="entry name" value="Head domain of nucleotide exchange factor GrpE"/>
    <property type="match status" value="1"/>
</dbReference>
<feature type="compositionally biased region" description="Polar residues" evidence="7">
    <location>
        <begin position="21"/>
        <end position="41"/>
    </location>
</feature>
<dbReference type="PANTHER" id="PTHR21237:SF23">
    <property type="entry name" value="GRPE PROTEIN HOMOLOG, MITOCHONDRIAL"/>
    <property type="match status" value="1"/>
</dbReference>
<feature type="compositionally biased region" description="Basic and acidic residues" evidence="7">
    <location>
        <begin position="230"/>
        <end position="245"/>
    </location>
</feature>
<keyword evidence="3 4" id="KW-0346">Stress response</keyword>
<feature type="region of interest" description="Disordered" evidence="7">
    <location>
        <begin position="223"/>
        <end position="245"/>
    </location>
</feature>
<dbReference type="Gene3D" id="3.90.20.20">
    <property type="match status" value="1"/>
</dbReference>
<dbReference type="GO" id="GO:0051082">
    <property type="term" value="F:unfolded protein binding"/>
    <property type="evidence" value="ECO:0007669"/>
    <property type="project" value="TreeGrafter"/>
</dbReference>
<organism evidence="8 9">
    <name type="scientific">Candidatus Atelocyanobacterium thalassa isolate SIO64986</name>
    <dbReference type="NCBI Taxonomy" id="1527444"/>
    <lineage>
        <taxon>Bacteria</taxon>
        <taxon>Bacillati</taxon>
        <taxon>Cyanobacteriota</taxon>
        <taxon>Cyanophyceae</taxon>
        <taxon>Oscillatoriophycideae</taxon>
        <taxon>Chroococcales</taxon>
        <taxon>Aphanothecaceae</taxon>
        <taxon>Candidatus Atelocyanobacterium</taxon>
        <taxon>Candidatus Atelocyanobacterium thalassae</taxon>
    </lineage>
</organism>
<dbReference type="GO" id="GO:0042803">
    <property type="term" value="F:protein homodimerization activity"/>
    <property type="evidence" value="ECO:0007669"/>
    <property type="project" value="InterPro"/>
</dbReference>
<dbReference type="HAMAP" id="MF_01151">
    <property type="entry name" value="GrpE"/>
    <property type="match status" value="1"/>
</dbReference>
<evidence type="ECO:0000256" key="1">
    <source>
        <dbReference type="ARBA" id="ARBA00009054"/>
    </source>
</evidence>
<evidence type="ECO:0000256" key="7">
    <source>
        <dbReference type="SAM" id="MobiDB-lite"/>
    </source>
</evidence>
<dbReference type="PANTHER" id="PTHR21237">
    <property type="entry name" value="GRPE PROTEIN"/>
    <property type="match status" value="1"/>
</dbReference>
<dbReference type="eggNOG" id="COG0576">
    <property type="taxonomic scope" value="Bacteria"/>
</dbReference>
<comment type="subunit">
    <text evidence="3">Homodimer.</text>
</comment>
<keyword evidence="3" id="KW-0963">Cytoplasm</keyword>
<evidence type="ECO:0000313" key="9">
    <source>
        <dbReference type="Proteomes" id="UP000028922"/>
    </source>
</evidence>
<dbReference type="STRING" id="1527444.ucyna2_00845"/>
<dbReference type="InterPro" id="IPR013805">
    <property type="entry name" value="GrpE_CC"/>
</dbReference>
<comment type="caution">
    <text evidence="8">The sequence shown here is derived from an EMBL/GenBank/DDBJ whole genome shotgun (WGS) entry which is preliminary data.</text>
</comment>
<dbReference type="Proteomes" id="UP000028922">
    <property type="component" value="Unassembled WGS sequence"/>
</dbReference>
<dbReference type="GO" id="GO:0051087">
    <property type="term" value="F:protein-folding chaperone binding"/>
    <property type="evidence" value="ECO:0007669"/>
    <property type="project" value="InterPro"/>
</dbReference>
<dbReference type="InterPro" id="IPR009012">
    <property type="entry name" value="GrpE_head"/>
</dbReference>
<accession>A0A086CGK8</accession>
<name>A0A086CGK8_9CHRO</name>
<dbReference type="GO" id="GO:0006457">
    <property type="term" value="P:protein folding"/>
    <property type="evidence" value="ECO:0007669"/>
    <property type="project" value="InterPro"/>
</dbReference>
<evidence type="ECO:0000256" key="5">
    <source>
        <dbReference type="RuleBase" id="RU004478"/>
    </source>
</evidence>
<dbReference type="PROSITE" id="PS01071">
    <property type="entry name" value="GRPE"/>
    <property type="match status" value="1"/>
</dbReference>
<dbReference type="AlphaFoldDB" id="A0A086CGK8"/>
<dbReference type="GO" id="GO:0005737">
    <property type="term" value="C:cytoplasm"/>
    <property type="evidence" value="ECO:0007669"/>
    <property type="project" value="UniProtKB-SubCell"/>
</dbReference>
<feature type="coiled-coil region" evidence="6">
    <location>
        <begin position="56"/>
        <end position="104"/>
    </location>
</feature>
<evidence type="ECO:0000313" key="8">
    <source>
        <dbReference type="EMBL" id="KFF41322.1"/>
    </source>
</evidence>
<evidence type="ECO:0000256" key="6">
    <source>
        <dbReference type="SAM" id="Coils"/>
    </source>
</evidence>
<reference evidence="8 9" key="1">
    <citation type="submission" date="2014-08" db="EMBL/GenBank/DDBJ databases">
        <title>Comparative genomics reveals surprising divergence of two closely related strains of uncultivated UCYN-A cyanobacteria.</title>
        <authorList>
            <person name="Bombar D."/>
            <person name="Heller P."/>
            <person name="Sanchez-Baracaldo P."/>
            <person name="Carter B.J."/>
            <person name="Zert J.P."/>
        </authorList>
    </citation>
    <scope>NUCLEOTIDE SEQUENCE [LARGE SCALE GENOMIC DNA]</scope>
</reference>
<dbReference type="NCBIfam" id="NF010741">
    <property type="entry name" value="PRK14143.1"/>
    <property type="match status" value="1"/>
</dbReference>
<protein>
    <recommendedName>
        <fullName evidence="3 4">Protein GrpE</fullName>
    </recommendedName>
    <alternativeName>
        <fullName evidence="3">HSP-70 cofactor</fullName>
    </alternativeName>
</protein>
<sequence>MTDEKQQIEINQETSKVEEAYNSSTKVETDGQVETSSSTNKDLMVDEDVELVDSEAELEKNLVSDLTEKINDLEAKLQEHNQQYETLNNNHLRVNAEFDNYRKRSIKEKEDLEIKVKCKTISELLSVVDNFERARNSINPTNDGEATIHKSYQGVYKTLVDSLKRLGVGPMRPEGEIFNPLYHEAMLREYTNEYPEGTIIQELMRGYMLGEQVLRHSMVKVAAPQTSDSLDQKENLVTDKKDVEE</sequence>
<evidence type="ECO:0000256" key="3">
    <source>
        <dbReference type="HAMAP-Rule" id="MF_01151"/>
    </source>
</evidence>
<gene>
    <name evidence="3" type="primary">grpE</name>
    <name evidence="8" type="ORF">ucyna2_00845</name>
</gene>
<keyword evidence="6" id="KW-0175">Coiled coil</keyword>
<dbReference type="PRINTS" id="PR00773">
    <property type="entry name" value="GRPEPROTEIN"/>
</dbReference>
<comment type="subcellular location">
    <subcellularLocation>
        <location evidence="3">Cytoplasm</location>
    </subcellularLocation>
</comment>
<dbReference type="Pfam" id="PF01025">
    <property type="entry name" value="GrpE"/>
    <property type="match status" value="1"/>
</dbReference>
<proteinExistence type="inferred from homology"/>